<proteinExistence type="predicted"/>
<accession>A0ABW2LFG3</accession>
<reference evidence="2" key="1">
    <citation type="journal article" date="2019" name="Int. J. Syst. Evol. Microbiol.">
        <title>The Global Catalogue of Microorganisms (GCM) 10K type strain sequencing project: providing services to taxonomists for standard genome sequencing and annotation.</title>
        <authorList>
            <consortium name="The Broad Institute Genomics Platform"/>
            <consortium name="The Broad Institute Genome Sequencing Center for Infectious Disease"/>
            <person name="Wu L."/>
            <person name="Ma J."/>
        </authorList>
    </citation>
    <scope>NUCLEOTIDE SEQUENCE [LARGE SCALE GENOMIC DNA]</scope>
    <source>
        <strain evidence="2">WLHS5</strain>
    </source>
</reference>
<evidence type="ECO:0000313" key="2">
    <source>
        <dbReference type="Proteomes" id="UP001596504"/>
    </source>
</evidence>
<organism evidence="1 2">
    <name type="scientific">Saccharopolyspora griseoalba</name>
    <dbReference type="NCBI Taxonomy" id="1431848"/>
    <lineage>
        <taxon>Bacteria</taxon>
        <taxon>Bacillati</taxon>
        <taxon>Actinomycetota</taxon>
        <taxon>Actinomycetes</taxon>
        <taxon>Pseudonocardiales</taxon>
        <taxon>Pseudonocardiaceae</taxon>
        <taxon>Saccharopolyspora</taxon>
    </lineage>
</organism>
<protein>
    <recommendedName>
        <fullName evidence="3">DUF3039 domain-containing protein</fullName>
    </recommendedName>
</protein>
<dbReference type="EMBL" id="JBHTCJ010000001">
    <property type="protein sequence ID" value="MFC7340448.1"/>
    <property type="molecule type" value="Genomic_DNA"/>
</dbReference>
<keyword evidence="2" id="KW-1185">Reference proteome</keyword>
<comment type="caution">
    <text evidence="1">The sequence shown here is derived from an EMBL/GenBank/DDBJ whole genome shotgun (WGS) entry which is preliminary data.</text>
</comment>
<evidence type="ECO:0000313" key="1">
    <source>
        <dbReference type="EMBL" id="MFC7340448.1"/>
    </source>
</evidence>
<sequence>MARAGARHAFGGAPLEVASWATSACGGDFGLAMPSEMDWILAPTCPACHEFLKEPHDVAERS</sequence>
<gene>
    <name evidence="1" type="ORF">ACFQRI_03415</name>
</gene>
<evidence type="ECO:0008006" key="3">
    <source>
        <dbReference type="Google" id="ProtNLM"/>
    </source>
</evidence>
<name>A0ABW2LFG3_9PSEU</name>
<dbReference type="RefSeq" id="WP_380664262.1">
    <property type="nucleotide sequence ID" value="NZ_JBHTCJ010000001.1"/>
</dbReference>
<dbReference type="Proteomes" id="UP001596504">
    <property type="component" value="Unassembled WGS sequence"/>
</dbReference>